<protein>
    <recommendedName>
        <fullName evidence="1">Competence protein CoiA-like N-terminal domain-containing protein</fullName>
    </recommendedName>
</protein>
<accession>A0A345IMC9</accession>
<dbReference type="AlphaFoldDB" id="A0A345IMC9"/>
<keyword evidence="2" id="KW-0614">Plasmid</keyword>
<dbReference type="KEGG" id="dwu:DVJ83_17175"/>
<evidence type="ECO:0000313" key="3">
    <source>
        <dbReference type="Proteomes" id="UP000253744"/>
    </source>
</evidence>
<feature type="domain" description="Competence protein CoiA-like N-terminal" evidence="1">
    <location>
        <begin position="27"/>
        <end position="61"/>
    </location>
</feature>
<dbReference type="InterPro" id="IPR057253">
    <property type="entry name" value="CoiA-like_N"/>
</dbReference>
<evidence type="ECO:0000259" key="1">
    <source>
        <dbReference type="Pfam" id="PF25164"/>
    </source>
</evidence>
<dbReference type="EMBL" id="CP031163">
    <property type="protein sequence ID" value="AXH00852.1"/>
    <property type="molecule type" value="Genomic_DNA"/>
</dbReference>
<sequence>MPQATGVRMDYALNEHGELVHADHAPRGQVYVCLDCAARVKLRRGEQRAPHFAHFGHTGCTGEGVLHHAAKLELARALRERQRPLTLQVPCCWPGCSAYVDGSLDHRLGLITEVVPEYTFKTRDDKLWRFDVAVLRHGQLEAGFEVYHHHRVEGAKREFSNWFEIEAAPLLEDPYTLKMVKDGPPLNPHFEQVMAAFLSGQQPDLTDVAYEAFYSYRAQGSGLWIEERGWEIATPVNIPLDPDIDQFRFYACEQHLHPLYQLDLAVARQQWPQDPVLPEPVPDPEQETESPYQAALKDFQRSVRFAGTYYQQQGVPAFLLNGLNLWACRCPSCGQAVVIVQNEFVPGIQGFQRLVARYQQRAINHCGHCRAVINRAVISQSPGQSLPGALVSAWMQEVQS</sequence>
<geneLocation type="plasmid" evidence="3">
    <name>pdrdi</name>
</geneLocation>
<proteinExistence type="predicted"/>
<organism evidence="2 3">
    <name type="scientific">Deinococcus wulumuqiensis</name>
    <dbReference type="NCBI Taxonomy" id="980427"/>
    <lineage>
        <taxon>Bacteria</taxon>
        <taxon>Thermotogati</taxon>
        <taxon>Deinococcota</taxon>
        <taxon>Deinococci</taxon>
        <taxon>Deinococcales</taxon>
        <taxon>Deinococcaceae</taxon>
        <taxon>Deinococcus</taxon>
    </lineage>
</organism>
<name>A0A345IMC9_9DEIO</name>
<gene>
    <name evidence="2" type="ORF">DVJ83_17175</name>
</gene>
<dbReference type="Pfam" id="PF25164">
    <property type="entry name" value="CoiA_N"/>
    <property type="match status" value="1"/>
</dbReference>
<dbReference type="Proteomes" id="UP000253744">
    <property type="component" value="Plasmid pDrdI"/>
</dbReference>
<reference evidence="2 3" key="1">
    <citation type="submission" date="2018-07" db="EMBL/GenBank/DDBJ databases">
        <title>Complete Genome and Methylome Analysis of Deinococcus wulumuqiensis NEB 479.</title>
        <authorList>
            <person name="Fomenkov A."/>
            <person name="Luyten Y."/>
            <person name="Vincze T."/>
            <person name="Anton B.P."/>
            <person name="Clark T."/>
            <person name="Roberts R.J."/>
            <person name="Morgan R.D."/>
        </authorList>
    </citation>
    <scope>NUCLEOTIDE SEQUENCE [LARGE SCALE GENOMIC DNA]</scope>
    <source>
        <strain evidence="2 3">NEB 479</strain>
        <plasmid evidence="3">Plasmid pdrdi</plasmid>
    </source>
</reference>
<evidence type="ECO:0000313" key="2">
    <source>
        <dbReference type="EMBL" id="AXH00852.1"/>
    </source>
</evidence>